<keyword evidence="9 15" id="KW-0547">Nucleotide-binding</keyword>
<dbReference type="InterPro" id="IPR008279">
    <property type="entry name" value="PEP-util_enz_mobile_dom"/>
</dbReference>
<comment type="pathway">
    <text evidence="3 15">Carbohydrate biosynthesis; gluconeogenesis.</text>
</comment>
<dbReference type="InterPro" id="IPR036637">
    <property type="entry name" value="Phosphohistidine_dom_sf"/>
</dbReference>
<dbReference type="Gene3D" id="3.30.1490.20">
    <property type="entry name" value="ATP-grasp fold, A domain"/>
    <property type="match status" value="1"/>
</dbReference>
<evidence type="ECO:0000256" key="8">
    <source>
        <dbReference type="ARBA" id="ARBA00022723"/>
    </source>
</evidence>
<keyword evidence="8 15" id="KW-0479">Metal-binding</keyword>
<dbReference type="NCBIfam" id="NF005057">
    <property type="entry name" value="PRK06464.1"/>
    <property type="match status" value="1"/>
</dbReference>
<dbReference type="InterPro" id="IPR023151">
    <property type="entry name" value="PEP_util_CS"/>
</dbReference>
<dbReference type="PIRSF" id="PIRSF000854">
    <property type="entry name" value="PEP_synthase"/>
    <property type="match status" value="1"/>
</dbReference>
<proteinExistence type="inferred from homology"/>
<dbReference type="Proteomes" id="UP000471501">
    <property type="component" value="Unassembled WGS sequence"/>
</dbReference>
<evidence type="ECO:0000256" key="13">
    <source>
        <dbReference type="ARBA" id="ARBA00033470"/>
    </source>
</evidence>
<dbReference type="InterPro" id="IPR018274">
    <property type="entry name" value="PEP_util_AS"/>
</dbReference>
<dbReference type="Pfam" id="PF02896">
    <property type="entry name" value="PEP-utilizers_C"/>
    <property type="match status" value="1"/>
</dbReference>
<evidence type="ECO:0000256" key="3">
    <source>
        <dbReference type="ARBA" id="ARBA00004742"/>
    </source>
</evidence>
<comment type="similarity">
    <text evidence="4 15">Belongs to the PEP-utilizing enzyme family.</text>
</comment>
<dbReference type="PROSITE" id="PS00370">
    <property type="entry name" value="PEP_ENZYMES_PHOS_SITE"/>
    <property type="match status" value="1"/>
</dbReference>
<feature type="domain" description="Pyruvate phosphate dikinase AMP/ATP-binding" evidence="17">
    <location>
        <begin position="17"/>
        <end position="336"/>
    </location>
</feature>
<dbReference type="EC" id="2.7.9.2" evidence="5 15"/>
<dbReference type="GO" id="GO:0046872">
    <property type="term" value="F:metal ion binding"/>
    <property type="evidence" value="ECO:0007669"/>
    <property type="project" value="UniProtKB-KW"/>
</dbReference>
<dbReference type="InterPro" id="IPR006319">
    <property type="entry name" value="PEP_synth"/>
</dbReference>
<protein>
    <recommendedName>
        <fullName evidence="6 15">Phosphoenolpyruvate synthase</fullName>
        <shortName evidence="15">PEP synthase</shortName>
        <ecNumber evidence="5 15">2.7.9.2</ecNumber>
    </recommendedName>
    <alternativeName>
        <fullName evidence="13 15">Pyruvate, water dikinase</fullName>
    </alternativeName>
</protein>
<evidence type="ECO:0000256" key="14">
    <source>
        <dbReference type="ARBA" id="ARBA00047700"/>
    </source>
</evidence>
<dbReference type="GO" id="GO:0008986">
    <property type="term" value="F:pyruvate, water dikinase activity"/>
    <property type="evidence" value="ECO:0007669"/>
    <property type="project" value="UniProtKB-EC"/>
</dbReference>
<dbReference type="GO" id="GO:0006094">
    <property type="term" value="P:gluconeogenesis"/>
    <property type="evidence" value="ECO:0007669"/>
    <property type="project" value="UniProtKB-UniPathway"/>
</dbReference>
<keyword evidence="11 15" id="KW-0067">ATP-binding</keyword>
<dbReference type="EMBL" id="WSTB01000001">
    <property type="protein sequence ID" value="MWB92930.1"/>
    <property type="molecule type" value="Genomic_DNA"/>
</dbReference>
<dbReference type="AlphaFoldDB" id="A0A6I4NEH7"/>
<evidence type="ECO:0000313" key="19">
    <source>
        <dbReference type="EMBL" id="MWB92930.1"/>
    </source>
</evidence>
<gene>
    <name evidence="19" type="primary">ppsA</name>
    <name evidence="19" type="ORF">GON26_00995</name>
</gene>
<keyword evidence="20" id="KW-1185">Reference proteome</keyword>
<dbReference type="Pfam" id="PF01326">
    <property type="entry name" value="PPDK_N"/>
    <property type="match status" value="1"/>
</dbReference>
<sequence>MEKYILKFSEIGINDINKVGGKNASLGEMYNNLSPHGIRVSNGFAITTTAYKDFIEYNHLSFTLNELMQLLDKKDFINLTEIGEKARKLLLDAKFPLDLQTEISDAYSCLCEDKDLAVAVRSSATAEDLVNASFAGQHDSFLNIKGTMPLIYAVKCCFASLYTDRAIKYRFDKGFDHDKIFLSVGIQQMVRSDLACSGIGFTLEPESGFLDVIHIAGTWGLGETIVQGIVTPDEFLVFKRSIKNNKKAILQKNLGAKNKMLIYNDNSSGTNSTVLKITPRKWCNKFVLDDSEIEKLARWALIIEEHYNKPMDFEWAKDGLNGELYIIQARPETVHSLLKPLSITTYKLEKKGVAFVQGEAVGNRIICGAARILVSPKDASKLQSGEILVTNFTSPDWDPILKKVAGIITNKGGRTSHASIVAREMGTPAIVGTGNATEIIKDGDLITLSCAEGKTGYVYKGKLKYLQTTVPLNKIKLPQKPKVQLIVSEPEKAFDLSFYPNDGIGLLRLEFIISHKVKIHPMAQIHPEKVLDADQSLAIAALTQNYSSKPNYLIEKLSQGVATIAAAFYPKEVIVRMSDFKSNEYSQLLGGSFFEPHEENPMLGFRGASRYYHEKYREGFRLECEAMKIVRDEMGLTNVKLMIPFCRTPEEGKKVIALMEEYGLKQRNNGLEIYVMAELPSNILLAQEFAEIFDGFSIGSNDLTQLTLGIDRDSELIADLFDEQNPASKQFILQMINTAVKMGKKIGLCGQAPSDSADFTKFLVMAGIDSISFNADALINGIKNINTSTLSLKFKRGASIH</sequence>
<reference evidence="19 20" key="1">
    <citation type="submission" date="2019-12" db="EMBL/GenBank/DDBJ databases">
        <authorList>
            <person name="Kim Y.S."/>
        </authorList>
    </citation>
    <scope>NUCLEOTIDE SEQUENCE [LARGE SCALE GENOMIC DNA]</scope>
    <source>
        <strain evidence="19 20">GA093</strain>
    </source>
</reference>
<dbReference type="PROSITE" id="PS00742">
    <property type="entry name" value="PEP_ENZYMES_2"/>
    <property type="match status" value="1"/>
</dbReference>
<dbReference type="InterPro" id="IPR002192">
    <property type="entry name" value="PPDK_AMP/ATP-bd"/>
</dbReference>
<dbReference type="InterPro" id="IPR040442">
    <property type="entry name" value="Pyrv_kinase-like_dom_sf"/>
</dbReference>
<evidence type="ECO:0000259" key="16">
    <source>
        <dbReference type="Pfam" id="PF00391"/>
    </source>
</evidence>
<accession>A0A6I4NEH7</accession>
<evidence type="ECO:0000256" key="12">
    <source>
        <dbReference type="ARBA" id="ARBA00022842"/>
    </source>
</evidence>
<comment type="cofactor">
    <cofactor evidence="1 15">
        <name>Mg(2+)</name>
        <dbReference type="ChEBI" id="CHEBI:18420"/>
    </cofactor>
</comment>
<dbReference type="RefSeq" id="WP_160372871.1">
    <property type="nucleotide sequence ID" value="NZ_WSTB01000001.1"/>
</dbReference>
<evidence type="ECO:0000256" key="11">
    <source>
        <dbReference type="ARBA" id="ARBA00022840"/>
    </source>
</evidence>
<evidence type="ECO:0000256" key="9">
    <source>
        <dbReference type="ARBA" id="ARBA00022741"/>
    </source>
</evidence>
<dbReference type="InterPro" id="IPR000121">
    <property type="entry name" value="PEP_util_C"/>
</dbReference>
<dbReference type="PANTHER" id="PTHR43030">
    <property type="entry name" value="PHOSPHOENOLPYRUVATE SYNTHASE"/>
    <property type="match status" value="1"/>
</dbReference>
<evidence type="ECO:0000256" key="6">
    <source>
        <dbReference type="ARBA" id="ARBA00021623"/>
    </source>
</evidence>
<evidence type="ECO:0000256" key="15">
    <source>
        <dbReference type="PIRNR" id="PIRNR000854"/>
    </source>
</evidence>
<dbReference type="Pfam" id="PF00391">
    <property type="entry name" value="PEP-utilizers"/>
    <property type="match status" value="1"/>
</dbReference>
<dbReference type="Gene3D" id="3.30.470.20">
    <property type="entry name" value="ATP-grasp fold, B domain"/>
    <property type="match status" value="1"/>
</dbReference>
<dbReference type="Gene3D" id="3.20.20.60">
    <property type="entry name" value="Phosphoenolpyruvate-binding domains"/>
    <property type="match status" value="1"/>
</dbReference>
<feature type="domain" description="PEP-utilising enzyme C-terminal" evidence="18">
    <location>
        <begin position="481"/>
        <end position="780"/>
    </location>
</feature>
<comment type="function">
    <text evidence="2 15">Catalyzes the phosphorylation of pyruvate to phosphoenolpyruvate.</text>
</comment>
<dbReference type="SUPFAM" id="SSF52009">
    <property type="entry name" value="Phosphohistidine domain"/>
    <property type="match status" value="1"/>
</dbReference>
<dbReference type="UniPathway" id="UPA00138"/>
<feature type="domain" description="PEP-utilising enzyme mobile" evidence="16">
    <location>
        <begin position="383"/>
        <end position="453"/>
    </location>
</feature>
<keyword evidence="19" id="KW-0670">Pyruvate</keyword>
<evidence type="ECO:0000259" key="18">
    <source>
        <dbReference type="Pfam" id="PF02896"/>
    </source>
</evidence>
<comment type="caution">
    <text evidence="19">The sequence shown here is derived from an EMBL/GenBank/DDBJ whole genome shotgun (WGS) entry which is preliminary data.</text>
</comment>
<keyword evidence="10 15" id="KW-0418">Kinase</keyword>
<evidence type="ECO:0000313" key="20">
    <source>
        <dbReference type="Proteomes" id="UP000471501"/>
    </source>
</evidence>
<evidence type="ECO:0000256" key="5">
    <source>
        <dbReference type="ARBA" id="ARBA00011996"/>
    </source>
</evidence>
<dbReference type="FunFam" id="3.30.1490.20:FF:000010">
    <property type="entry name" value="Phosphoenolpyruvate synthase"/>
    <property type="match status" value="1"/>
</dbReference>
<dbReference type="NCBIfam" id="TIGR01418">
    <property type="entry name" value="PEP_synth"/>
    <property type="match status" value="1"/>
</dbReference>
<evidence type="ECO:0000256" key="10">
    <source>
        <dbReference type="ARBA" id="ARBA00022777"/>
    </source>
</evidence>
<dbReference type="PANTHER" id="PTHR43030:SF1">
    <property type="entry name" value="PHOSPHOENOLPYRUVATE SYNTHASE"/>
    <property type="match status" value="1"/>
</dbReference>
<dbReference type="SUPFAM" id="SSF56059">
    <property type="entry name" value="Glutathione synthetase ATP-binding domain-like"/>
    <property type="match status" value="1"/>
</dbReference>
<evidence type="ECO:0000256" key="1">
    <source>
        <dbReference type="ARBA" id="ARBA00001946"/>
    </source>
</evidence>
<evidence type="ECO:0000256" key="7">
    <source>
        <dbReference type="ARBA" id="ARBA00022679"/>
    </source>
</evidence>
<dbReference type="Gene3D" id="3.50.30.10">
    <property type="entry name" value="Phosphohistidine domain"/>
    <property type="match status" value="1"/>
</dbReference>
<evidence type="ECO:0000259" key="17">
    <source>
        <dbReference type="Pfam" id="PF01326"/>
    </source>
</evidence>
<organism evidence="19 20">
    <name type="scientific">Flavobacterium hydrocarbonoxydans</name>
    <dbReference type="NCBI Taxonomy" id="2683249"/>
    <lineage>
        <taxon>Bacteria</taxon>
        <taxon>Pseudomonadati</taxon>
        <taxon>Bacteroidota</taxon>
        <taxon>Flavobacteriia</taxon>
        <taxon>Flavobacteriales</taxon>
        <taxon>Flavobacteriaceae</taxon>
        <taxon>Flavobacterium</taxon>
    </lineage>
</organism>
<evidence type="ECO:0000256" key="4">
    <source>
        <dbReference type="ARBA" id="ARBA00007837"/>
    </source>
</evidence>
<name>A0A6I4NEH7_9FLAO</name>
<dbReference type="GO" id="GO:0005524">
    <property type="term" value="F:ATP binding"/>
    <property type="evidence" value="ECO:0007669"/>
    <property type="project" value="UniProtKB-KW"/>
</dbReference>
<keyword evidence="7 15" id="KW-0808">Transferase</keyword>
<dbReference type="SUPFAM" id="SSF51621">
    <property type="entry name" value="Phosphoenolpyruvate/pyruvate domain"/>
    <property type="match status" value="1"/>
</dbReference>
<dbReference type="InterPro" id="IPR015813">
    <property type="entry name" value="Pyrv/PenolPyrv_kinase-like_dom"/>
</dbReference>
<keyword evidence="12 15" id="KW-0460">Magnesium</keyword>
<dbReference type="InterPro" id="IPR013815">
    <property type="entry name" value="ATP_grasp_subdomain_1"/>
</dbReference>
<comment type="catalytic activity">
    <reaction evidence="14 15">
        <text>pyruvate + ATP + H2O = phosphoenolpyruvate + AMP + phosphate + 2 H(+)</text>
        <dbReference type="Rhea" id="RHEA:11364"/>
        <dbReference type="ChEBI" id="CHEBI:15361"/>
        <dbReference type="ChEBI" id="CHEBI:15377"/>
        <dbReference type="ChEBI" id="CHEBI:15378"/>
        <dbReference type="ChEBI" id="CHEBI:30616"/>
        <dbReference type="ChEBI" id="CHEBI:43474"/>
        <dbReference type="ChEBI" id="CHEBI:58702"/>
        <dbReference type="ChEBI" id="CHEBI:456215"/>
        <dbReference type="EC" id="2.7.9.2"/>
    </reaction>
</comment>
<evidence type="ECO:0000256" key="2">
    <source>
        <dbReference type="ARBA" id="ARBA00002988"/>
    </source>
</evidence>